<gene>
    <name evidence="1" type="ORF">D1632_12615</name>
</gene>
<evidence type="ECO:0000313" key="2">
    <source>
        <dbReference type="Proteomes" id="UP000267524"/>
    </source>
</evidence>
<accession>A0A3M7LAH1</accession>
<dbReference type="Proteomes" id="UP000267524">
    <property type="component" value="Unassembled WGS sequence"/>
</dbReference>
<keyword evidence="2" id="KW-1185">Reference proteome</keyword>
<comment type="caution">
    <text evidence="1">The sequence shown here is derived from an EMBL/GenBank/DDBJ whole genome shotgun (WGS) entry which is preliminary data.</text>
</comment>
<dbReference type="EMBL" id="QWIV01000014">
    <property type="protein sequence ID" value="RMZ58456.1"/>
    <property type="molecule type" value="Genomic_DNA"/>
</dbReference>
<name>A0A3M7LAH1_9FLAO</name>
<evidence type="ECO:0000313" key="1">
    <source>
        <dbReference type="EMBL" id="RMZ58456.1"/>
    </source>
</evidence>
<reference evidence="1 2" key="1">
    <citation type="submission" date="2018-08" db="EMBL/GenBank/DDBJ databases">
        <title>Chryseobacterium nematophagum: a novel matrix digesting pathogen of nematodes.</title>
        <authorList>
            <person name="Page A."/>
            <person name="Roberts M."/>
            <person name="Felix M.-A."/>
            <person name="Weir W."/>
        </authorList>
    </citation>
    <scope>NUCLEOTIDE SEQUENCE [LARGE SCALE GENOMIC DNA]</scope>
    <source>
        <strain evidence="1 2">JUb275</strain>
    </source>
</reference>
<organism evidence="1 2">
    <name type="scientific">Chryseobacterium nematophagum</name>
    <dbReference type="NCBI Taxonomy" id="2305228"/>
    <lineage>
        <taxon>Bacteria</taxon>
        <taxon>Pseudomonadati</taxon>
        <taxon>Bacteroidota</taxon>
        <taxon>Flavobacteriia</taxon>
        <taxon>Flavobacteriales</taxon>
        <taxon>Weeksellaceae</taxon>
        <taxon>Chryseobacterium group</taxon>
        <taxon>Chryseobacterium</taxon>
    </lineage>
</organism>
<sequence>MFLPNSEMKSSFEIDGNTLNGKIKIDDDGKFIIDLQTQNSNPTQSEEFKKGLFYSEINYNPMFYPN</sequence>
<dbReference type="AlphaFoldDB" id="A0A3M7LAH1"/>
<protein>
    <submittedName>
        <fullName evidence="1">Uncharacterized protein</fullName>
    </submittedName>
</protein>
<proteinExistence type="predicted"/>